<dbReference type="AlphaFoldDB" id="A0A6S8F7C5"/>
<feature type="compositionally biased region" description="Polar residues" evidence="1">
    <location>
        <begin position="617"/>
        <end position="639"/>
    </location>
</feature>
<evidence type="ECO:0000313" key="4">
    <source>
        <dbReference type="EMBL" id="CAE0373090.1"/>
    </source>
</evidence>
<evidence type="ECO:0000313" key="3">
    <source>
        <dbReference type="EMBL" id="CAE0373088.1"/>
    </source>
</evidence>
<name>A0A6S8F7C5_9STRA</name>
<protein>
    <recommendedName>
        <fullName evidence="2">Fungal lipase-type domain-containing protein</fullName>
    </recommendedName>
</protein>
<feature type="region of interest" description="Disordered" evidence="1">
    <location>
        <begin position="609"/>
        <end position="639"/>
    </location>
</feature>
<feature type="compositionally biased region" description="Low complexity" evidence="1">
    <location>
        <begin position="233"/>
        <end position="244"/>
    </location>
</feature>
<accession>A0A6S8F7C5</accession>
<dbReference type="GO" id="GO:0006629">
    <property type="term" value="P:lipid metabolic process"/>
    <property type="evidence" value="ECO:0007669"/>
    <property type="project" value="InterPro"/>
</dbReference>
<feature type="domain" description="Fungal lipase-type" evidence="2">
    <location>
        <begin position="275"/>
        <end position="346"/>
    </location>
</feature>
<dbReference type="Pfam" id="PF01764">
    <property type="entry name" value="Lipase_3"/>
    <property type="match status" value="1"/>
</dbReference>
<dbReference type="Gene3D" id="3.40.50.1820">
    <property type="entry name" value="alpha/beta hydrolase"/>
    <property type="match status" value="1"/>
</dbReference>
<dbReference type="EMBL" id="HBIJ01021416">
    <property type="protein sequence ID" value="CAE0373091.1"/>
    <property type="molecule type" value="Transcribed_RNA"/>
</dbReference>
<gene>
    <name evidence="3" type="ORF">ALAG00032_LOCUS13888</name>
    <name evidence="4" type="ORF">ALAG00032_LOCUS13890</name>
    <name evidence="5" type="ORF">ALAG00032_LOCUS13891</name>
</gene>
<reference evidence="4" key="1">
    <citation type="submission" date="2021-01" db="EMBL/GenBank/DDBJ databases">
        <authorList>
            <person name="Corre E."/>
            <person name="Pelletier E."/>
            <person name="Niang G."/>
            <person name="Scheremetjew M."/>
            <person name="Finn R."/>
            <person name="Kale V."/>
            <person name="Holt S."/>
            <person name="Cochrane G."/>
            <person name="Meng A."/>
            <person name="Brown T."/>
            <person name="Cohen L."/>
        </authorList>
    </citation>
    <scope>NUCLEOTIDE SEQUENCE</scope>
    <source>
        <strain evidence="4">CCMP1510</strain>
    </source>
</reference>
<organism evidence="4">
    <name type="scientific">Aureoumbra lagunensis</name>
    <dbReference type="NCBI Taxonomy" id="44058"/>
    <lineage>
        <taxon>Eukaryota</taxon>
        <taxon>Sar</taxon>
        <taxon>Stramenopiles</taxon>
        <taxon>Ochrophyta</taxon>
        <taxon>Pelagophyceae</taxon>
        <taxon>Pelagomonadales</taxon>
        <taxon>Aureoumbra</taxon>
    </lineage>
</organism>
<dbReference type="InterPro" id="IPR002921">
    <property type="entry name" value="Fungal_lipase-type"/>
</dbReference>
<evidence type="ECO:0000313" key="5">
    <source>
        <dbReference type="EMBL" id="CAE0373091.1"/>
    </source>
</evidence>
<feature type="region of interest" description="Disordered" evidence="1">
    <location>
        <begin position="220"/>
        <end position="244"/>
    </location>
</feature>
<evidence type="ECO:0000259" key="2">
    <source>
        <dbReference type="Pfam" id="PF01764"/>
    </source>
</evidence>
<dbReference type="EMBL" id="HBIJ01021403">
    <property type="protein sequence ID" value="CAE0373088.1"/>
    <property type="molecule type" value="Transcribed_RNA"/>
</dbReference>
<sequence>MKFCIIVVVVAGWQYKAPISLGKRLNRRKSSNRGGESVPSLESLPALLFERWQTVNATLSEVTRSETYRQLIAVINEWSGNLPVNDLAKAILLNARLGSEGVSPSPVVSREEALEDYKDMLNFQTDATYLKVPVARAAQFASAAYANEDNATAFGNLGASIVTYGKALNLVPYYVIDSVNGTTLERHVIIRGFDASDTTIDRFELVSRILSAAPTPLRRSTSLRAQSKKGRTSIRSSSSAESSNKVSKKTELPFISSVVDQAYGNIDKEGEVSSYVLAHQGLLALAEAIYADIHHPQLDSLASGHRLFICGHSVGGSLSVLLAALIAMRSPDKILPKLNGVYTFAALPCLRTSEKDGKFLNPELVGLASHHVSGFIQPLDPLVRWYSEADPCYPLVDDLGSDGITLFASGPARVLRPLTRAVLQAADEWPKLRDIYRGQADQSYQSLGQQYIILPDADRYVADRLVNLFLDVPMPAALIEVPEQQDAASFLAKYFPLDEFSISLVPAAIRSFVHHFHPAYSAPLLTLRNMTASTLTALNDQQQEAQQALSQGNIPSASLTKTPTVSAADNDPILSRLLDEPLARLLIKIATGNSEIEDKASFKKNATSSVSFSSSSPLLQQQESINQTSGSVLMLDASS</sequence>
<proteinExistence type="predicted"/>
<dbReference type="EMBL" id="HBIJ01021412">
    <property type="protein sequence ID" value="CAE0373090.1"/>
    <property type="molecule type" value="Transcribed_RNA"/>
</dbReference>
<dbReference type="InterPro" id="IPR029058">
    <property type="entry name" value="AB_hydrolase_fold"/>
</dbReference>
<evidence type="ECO:0000256" key="1">
    <source>
        <dbReference type="SAM" id="MobiDB-lite"/>
    </source>
</evidence>
<dbReference type="SUPFAM" id="SSF53474">
    <property type="entry name" value="alpha/beta-Hydrolases"/>
    <property type="match status" value="1"/>
</dbReference>